<reference evidence="6 7" key="1">
    <citation type="submission" date="2016-06" db="EMBL/GenBank/DDBJ databases">
        <title>Bacterial characters and pathogenicity of Xenorhabdus hominickii from an entomopathogenic nematode, Steinernema monticolum.</title>
        <authorList>
            <person name="Park Y."/>
            <person name="Kim Y."/>
        </authorList>
    </citation>
    <scope>NUCLEOTIDE SEQUENCE [LARGE SCALE GENOMIC DNA]</scope>
    <source>
        <strain evidence="6 7">ANU1</strain>
    </source>
</reference>
<dbReference type="EMBL" id="CP016176">
    <property type="protein sequence ID" value="AOM39475.1"/>
    <property type="molecule type" value="Genomic_DNA"/>
</dbReference>
<evidence type="ECO:0000313" key="7">
    <source>
        <dbReference type="Proteomes" id="UP000094600"/>
    </source>
</evidence>
<comment type="subcellular location">
    <subcellularLocation>
        <location evidence="1">Cell membrane</location>
        <topology evidence="1">Multi-pass membrane protein</topology>
    </subcellularLocation>
</comment>
<proteinExistence type="predicted"/>
<evidence type="ECO:0000256" key="5">
    <source>
        <dbReference type="SAM" id="Phobius"/>
    </source>
</evidence>
<gene>
    <name evidence="6" type="ORF">A9255_01990</name>
</gene>
<dbReference type="Proteomes" id="UP000094600">
    <property type="component" value="Chromosome"/>
</dbReference>
<evidence type="ECO:0000256" key="4">
    <source>
        <dbReference type="ARBA" id="ARBA00022842"/>
    </source>
</evidence>
<feature type="transmembrane region" description="Helical" evidence="5">
    <location>
        <begin position="12"/>
        <end position="32"/>
    </location>
</feature>
<evidence type="ECO:0000313" key="6">
    <source>
        <dbReference type="EMBL" id="AOM39475.1"/>
    </source>
</evidence>
<name>A0ABN4S3R3_XENHO</name>
<organism evidence="6 7">
    <name type="scientific">Xenorhabdus hominickii</name>
    <dbReference type="NCBI Taxonomy" id="351679"/>
    <lineage>
        <taxon>Bacteria</taxon>
        <taxon>Pseudomonadati</taxon>
        <taxon>Pseudomonadota</taxon>
        <taxon>Gammaproteobacteria</taxon>
        <taxon>Enterobacterales</taxon>
        <taxon>Morganellaceae</taxon>
        <taxon>Xenorhabdus</taxon>
    </lineage>
</organism>
<keyword evidence="2" id="KW-1003">Cell membrane</keyword>
<evidence type="ECO:0000256" key="3">
    <source>
        <dbReference type="ARBA" id="ARBA00022553"/>
    </source>
</evidence>
<dbReference type="Gene3D" id="1.20.1110.10">
    <property type="entry name" value="Calcium-transporting ATPase, transmembrane domain"/>
    <property type="match status" value="1"/>
</dbReference>
<dbReference type="InterPro" id="IPR006415">
    <property type="entry name" value="P-type_ATPase_IIIB"/>
</dbReference>
<dbReference type="PRINTS" id="PR01836">
    <property type="entry name" value="MGATPASE"/>
</dbReference>
<keyword evidence="5" id="KW-1133">Transmembrane helix</keyword>
<keyword evidence="5" id="KW-0472">Membrane</keyword>
<evidence type="ECO:0000256" key="2">
    <source>
        <dbReference type="ARBA" id="ARBA00022475"/>
    </source>
</evidence>
<feature type="transmembrane region" description="Helical" evidence="5">
    <location>
        <begin position="65"/>
        <end position="91"/>
    </location>
</feature>
<keyword evidence="3" id="KW-0597">Phosphoprotein</keyword>
<accession>A0ABN4S3R3</accession>
<keyword evidence="4" id="KW-0460">Magnesium</keyword>
<protein>
    <submittedName>
        <fullName evidence="6">Uncharacterized protein</fullName>
    </submittedName>
</protein>
<sequence>MTAKPNFGNVFSVLVVSAFIPFLPMLSIHLLVQNLMYDISLRLYYKTEKIKNFLKKLCKWDSEHIGCFILWLGSTSSIFLIMVYVMMWYVFTANSVKHQAIFKLGYFV</sequence>
<evidence type="ECO:0000256" key="1">
    <source>
        <dbReference type="ARBA" id="ARBA00004651"/>
    </source>
</evidence>
<keyword evidence="7" id="KW-1185">Reference proteome</keyword>
<keyword evidence="5" id="KW-0812">Transmembrane</keyword>
<dbReference type="InterPro" id="IPR023298">
    <property type="entry name" value="ATPase_P-typ_TM_dom_sf"/>
</dbReference>
<dbReference type="SUPFAM" id="SSF81665">
    <property type="entry name" value="Calcium ATPase, transmembrane domain M"/>
    <property type="match status" value="1"/>
</dbReference>